<dbReference type="InterPro" id="IPR000753">
    <property type="entry name" value="Clusterin-like"/>
</dbReference>
<evidence type="ECO:0000256" key="18">
    <source>
        <dbReference type="ARBA" id="ARBA00023186"/>
    </source>
</evidence>
<evidence type="ECO:0000256" key="19">
    <source>
        <dbReference type="ARBA" id="ARBA00023242"/>
    </source>
</evidence>
<evidence type="ECO:0000256" key="3">
    <source>
        <dbReference type="ARBA" id="ARBA00004248"/>
    </source>
</evidence>
<evidence type="ECO:0000256" key="10">
    <source>
        <dbReference type="ARBA" id="ARBA00022525"/>
    </source>
</evidence>
<reference evidence="24 25" key="1">
    <citation type="submission" date="2021-06" db="EMBL/GenBank/DDBJ databases">
        <title>Chromosome-level genome assembly of the red-tail catfish (Hemibagrus wyckioides).</title>
        <authorList>
            <person name="Shao F."/>
        </authorList>
    </citation>
    <scope>NUCLEOTIDE SEQUENCE [LARGE SCALE GENOMIC DNA]</scope>
    <source>
        <strain evidence="24">EC202008001</strain>
        <tissue evidence="24">Blood</tissue>
    </source>
</reference>
<dbReference type="Pfam" id="PF01093">
    <property type="entry name" value="Clusterin"/>
    <property type="match status" value="1"/>
</dbReference>
<accession>A0A9D3N638</accession>
<dbReference type="PANTHER" id="PTHR10970">
    <property type="entry name" value="CLUSTERIN"/>
    <property type="match status" value="1"/>
</dbReference>
<comment type="caution">
    <text evidence="24">The sequence shown here is derived from an EMBL/GenBank/DDBJ whole genome shotgun (WGS) entry which is preliminary data.</text>
</comment>
<dbReference type="InterPro" id="IPR016014">
    <property type="entry name" value="Clusterin_N"/>
</dbReference>
<dbReference type="GO" id="GO:0005783">
    <property type="term" value="C:endoplasmic reticulum"/>
    <property type="evidence" value="ECO:0007669"/>
    <property type="project" value="UniProtKB-SubCell"/>
</dbReference>
<keyword evidence="12" id="KW-0256">Endoplasmic reticulum</keyword>
<evidence type="ECO:0000256" key="2">
    <source>
        <dbReference type="ARBA" id="ARBA00004240"/>
    </source>
</evidence>
<dbReference type="GO" id="GO:0051787">
    <property type="term" value="F:misfolded protein binding"/>
    <property type="evidence" value="ECO:0007669"/>
    <property type="project" value="TreeGrafter"/>
</dbReference>
<dbReference type="EMBL" id="JAHKSW010000025">
    <property type="protein sequence ID" value="KAG7316407.1"/>
    <property type="molecule type" value="Genomic_DNA"/>
</dbReference>
<sequence length="660" mass="76681">MMATKVMRKRVGVLVPHPVEEEDESCSCSEGNAKVLQHEEKYVSDGEMLTFPGPLMRANLQKDKLMKFIQQKYQECLLHLDDPEQQYSYFFWTIMERFLKKNGLSEKLLQRMEAEEPKWLMKLRQLLPDNTDHCSPSDKQNGSGSKSERNLVFDSSVHTEYGTAYNYQHYKQCLPCSLWDMRHMFIEGKLLTFELELSAKDARIQLQLQTARVSCTRKLKMRVCWSLLGLSLLYISAECLLPPTNEDLKQISQLGEKYVDKEIENAINGIKEMKTVMVKSEEDHKKFLSTLEETKKQKEEALKAAQEIEEKMNEEQSVCNETTQALWEECKPCLKNTCIKYYSRTCSSGSGLVGRQLEEFLNRSSPFSIWINGQNMETLEKEDYQQRQHFQDLERRYTDVADSVDSIFMDSMRVFDHMRSLHQPRWLHRPSYRPFFHNPQFTGFHSLFQPMQQMTQDVFGSFGSYMNGDLTFPSEDGNVNEDVIITKPFGNNKMTCREIRRNSAGCIKLRDECEKCKEIQHIDCSGKKPLEGPLKDDLEQALALAERFTKEYNNLLRSFEEEMFNTSKLLDMLRKQFSWVSSLANHTSSDDSIFKVQTVICKDTESPEKPSDTNVSVKLFDEPEISFSVPGEIPWTDPKFSEVVAQEALDHYKQNTVVAK</sequence>
<keyword evidence="20" id="KW-0968">Cytoplasmic vesicle</keyword>
<evidence type="ECO:0000256" key="13">
    <source>
        <dbReference type="ARBA" id="ARBA00022843"/>
    </source>
</evidence>
<evidence type="ECO:0000256" key="11">
    <source>
        <dbReference type="ARBA" id="ARBA00022729"/>
    </source>
</evidence>
<evidence type="ECO:0000256" key="1">
    <source>
        <dbReference type="ARBA" id="ARBA00004123"/>
    </source>
</evidence>
<keyword evidence="16" id="KW-1015">Disulfide bond</keyword>
<keyword evidence="21" id="KW-0175">Coiled coil</keyword>
<dbReference type="PROSITE" id="PS00492">
    <property type="entry name" value="CLUSTERIN_1"/>
    <property type="match status" value="1"/>
</dbReference>
<evidence type="ECO:0000256" key="21">
    <source>
        <dbReference type="SAM" id="Coils"/>
    </source>
</evidence>
<comment type="subcellular location">
    <subcellularLocation>
        <location evidence="5">Cytoplasm</location>
        <location evidence="5">Cytosol</location>
    </subcellularLocation>
    <subcellularLocation>
        <location evidence="3">Cytoplasmic vesicle</location>
        <location evidence="3">Secretory vesicle</location>
        <location evidence="3">Chromaffin granule</location>
    </subcellularLocation>
    <subcellularLocation>
        <location evidence="2">Endoplasmic reticulum</location>
    </subcellularLocation>
    <subcellularLocation>
        <location evidence="4">Mitochondrion membrane</location>
        <topology evidence="4">Peripheral membrane protein</topology>
        <orientation evidence="4">Cytoplasmic side</orientation>
    </subcellularLocation>
    <subcellularLocation>
        <location evidence="1">Nucleus</location>
    </subcellularLocation>
    <subcellularLocation>
        <location evidence="6">Secreted</location>
    </subcellularLocation>
</comment>
<evidence type="ECO:0000256" key="17">
    <source>
        <dbReference type="ARBA" id="ARBA00023180"/>
    </source>
</evidence>
<keyword evidence="17" id="KW-0325">Glycoprotein</keyword>
<evidence type="ECO:0000256" key="12">
    <source>
        <dbReference type="ARBA" id="ARBA00022824"/>
    </source>
</evidence>
<evidence type="ECO:0000256" key="14">
    <source>
        <dbReference type="ARBA" id="ARBA00023128"/>
    </source>
</evidence>
<feature type="coiled-coil region" evidence="21">
    <location>
        <begin position="288"/>
        <end position="325"/>
    </location>
</feature>
<dbReference type="InterPro" id="IPR033986">
    <property type="entry name" value="Clusterin_CS"/>
</dbReference>
<evidence type="ECO:0000256" key="4">
    <source>
        <dbReference type="ARBA" id="ARBA00004346"/>
    </source>
</evidence>
<keyword evidence="19" id="KW-0539">Nucleus</keyword>
<organism evidence="24 25">
    <name type="scientific">Hemibagrus wyckioides</name>
    <dbReference type="NCBI Taxonomy" id="337641"/>
    <lineage>
        <taxon>Eukaryota</taxon>
        <taxon>Metazoa</taxon>
        <taxon>Chordata</taxon>
        <taxon>Craniata</taxon>
        <taxon>Vertebrata</taxon>
        <taxon>Euteleostomi</taxon>
        <taxon>Actinopterygii</taxon>
        <taxon>Neopterygii</taxon>
        <taxon>Teleostei</taxon>
        <taxon>Ostariophysi</taxon>
        <taxon>Siluriformes</taxon>
        <taxon>Bagridae</taxon>
        <taxon>Hemibagrus</taxon>
    </lineage>
</organism>
<dbReference type="Proteomes" id="UP000824219">
    <property type="component" value="Linkage Group LG25"/>
</dbReference>
<keyword evidence="18" id="KW-0143">Chaperone</keyword>
<dbReference type="GO" id="GO:0031966">
    <property type="term" value="C:mitochondrial membrane"/>
    <property type="evidence" value="ECO:0007669"/>
    <property type="project" value="UniProtKB-SubCell"/>
</dbReference>
<evidence type="ECO:0000313" key="24">
    <source>
        <dbReference type="EMBL" id="KAG7316407.1"/>
    </source>
</evidence>
<dbReference type="SMART" id="SM00030">
    <property type="entry name" value="CLb"/>
    <property type="match status" value="1"/>
</dbReference>
<evidence type="ECO:0000256" key="20">
    <source>
        <dbReference type="ARBA" id="ARBA00023329"/>
    </source>
</evidence>
<keyword evidence="9" id="KW-0963">Cytoplasm</keyword>
<dbReference type="GO" id="GO:0042583">
    <property type="term" value="C:chromaffin granule"/>
    <property type="evidence" value="ECO:0007669"/>
    <property type="project" value="UniProtKB-SubCell"/>
</dbReference>
<keyword evidence="11" id="KW-0732">Signal</keyword>
<dbReference type="SMART" id="SM00035">
    <property type="entry name" value="CLa"/>
    <property type="match status" value="1"/>
</dbReference>
<evidence type="ECO:0000256" key="5">
    <source>
        <dbReference type="ARBA" id="ARBA00004514"/>
    </source>
</evidence>
<evidence type="ECO:0000256" key="7">
    <source>
        <dbReference type="ARBA" id="ARBA00010069"/>
    </source>
</evidence>
<evidence type="ECO:0000256" key="16">
    <source>
        <dbReference type="ARBA" id="ARBA00023157"/>
    </source>
</evidence>
<dbReference type="PANTHER" id="PTHR10970:SF1">
    <property type="entry name" value="CLUSTERIN"/>
    <property type="match status" value="1"/>
</dbReference>
<feature type="domain" description="Clusterin N-terminal" evidence="22">
    <location>
        <begin position="238"/>
        <end position="446"/>
    </location>
</feature>
<keyword evidence="10" id="KW-0964">Secreted</keyword>
<keyword evidence="13" id="KW-0832">Ubl conjugation</keyword>
<dbReference type="OrthoDB" id="9018825at2759"/>
<evidence type="ECO:0000259" key="23">
    <source>
        <dbReference type="SMART" id="SM00035"/>
    </source>
</evidence>
<gene>
    <name evidence="24" type="ORF">KOW79_019948</name>
</gene>
<name>A0A9D3N638_9TELE</name>
<dbReference type="InterPro" id="IPR016015">
    <property type="entry name" value="Clusterin_C"/>
</dbReference>
<comment type="similarity">
    <text evidence="7">Belongs to the clusterin family.</text>
</comment>
<evidence type="ECO:0000256" key="9">
    <source>
        <dbReference type="ARBA" id="ARBA00022490"/>
    </source>
</evidence>
<keyword evidence="14" id="KW-0496">Mitochondrion</keyword>
<dbReference type="GO" id="GO:0005829">
    <property type="term" value="C:cytosol"/>
    <property type="evidence" value="ECO:0007669"/>
    <property type="project" value="UniProtKB-SubCell"/>
</dbReference>
<evidence type="ECO:0000259" key="22">
    <source>
        <dbReference type="SMART" id="SM00030"/>
    </source>
</evidence>
<evidence type="ECO:0000313" key="25">
    <source>
        <dbReference type="Proteomes" id="UP000824219"/>
    </source>
</evidence>
<evidence type="ECO:0000256" key="8">
    <source>
        <dbReference type="ARBA" id="ARBA00020334"/>
    </source>
</evidence>
<dbReference type="AlphaFoldDB" id="A0A9D3N638"/>
<keyword evidence="25" id="KW-1185">Reference proteome</keyword>
<dbReference type="GO" id="GO:0005634">
    <property type="term" value="C:nucleus"/>
    <property type="evidence" value="ECO:0007669"/>
    <property type="project" value="UniProtKB-SubCell"/>
</dbReference>
<protein>
    <recommendedName>
        <fullName evidence="8">Clusterin</fullName>
    </recommendedName>
</protein>
<evidence type="ECO:0000256" key="6">
    <source>
        <dbReference type="ARBA" id="ARBA00004613"/>
    </source>
</evidence>
<evidence type="ECO:0000256" key="15">
    <source>
        <dbReference type="ARBA" id="ARBA00023136"/>
    </source>
</evidence>
<keyword evidence="15" id="KW-0472">Membrane</keyword>
<dbReference type="GO" id="GO:0005615">
    <property type="term" value="C:extracellular space"/>
    <property type="evidence" value="ECO:0007669"/>
    <property type="project" value="TreeGrafter"/>
</dbReference>
<feature type="domain" description="Clusterin C-terminal" evidence="23">
    <location>
        <begin position="431"/>
        <end position="653"/>
    </location>
</feature>
<proteinExistence type="inferred from homology"/>